<protein>
    <recommendedName>
        <fullName evidence="3">Transposase</fullName>
    </recommendedName>
</protein>
<accession>A0A1I3CD65</accession>
<feature type="non-terminal residue" evidence="1">
    <location>
        <position position="1"/>
    </location>
</feature>
<evidence type="ECO:0000313" key="1">
    <source>
        <dbReference type="EMBL" id="SFH72353.1"/>
    </source>
</evidence>
<dbReference type="InterPro" id="IPR012337">
    <property type="entry name" value="RNaseH-like_sf"/>
</dbReference>
<evidence type="ECO:0000313" key="2">
    <source>
        <dbReference type="Proteomes" id="UP000198668"/>
    </source>
</evidence>
<keyword evidence="2" id="KW-1185">Reference proteome</keyword>
<proteinExistence type="predicted"/>
<evidence type="ECO:0008006" key="3">
    <source>
        <dbReference type="Google" id="ProtNLM"/>
    </source>
</evidence>
<gene>
    <name evidence="1" type="ORF">SAMN04489868_11641</name>
</gene>
<dbReference type="SUPFAM" id="SSF53098">
    <property type="entry name" value="Ribonuclease H-like"/>
    <property type="match status" value="1"/>
</dbReference>
<organism evidence="1 2">
    <name type="scientific">Pisciglobus halotolerans</name>
    <dbReference type="NCBI Taxonomy" id="745365"/>
    <lineage>
        <taxon>Bacteria</taxon>
        <taxon>Bacillati</taxon>
        <taxon>Bacillota</taxon>
        <taxon>Bacilli</taxon>
        <taxon>Lactobacillales</taxon>
        <taxon>Carnobacteriaceae</taxon>
    </lineage>
</organism>
<sequence>EHQGRSYDSLIAHTTIVFVRYIVLSWQNRCGSDQRTLGGMFYELCDEVNELDWAAALQTLLSLLEEISQKATKRLKTFIDCQVQQWAACLPSYIKGYLPQLNCES</sequence>
<dbReference type="AlphaFoldDB" id="A0A1I3CD65"/>
<name>A0A1I3CD65_9LACT</name>
<reference evidence="1 2" key="1">
    <citation type="submission" date="2016-10" db="EMBL/GenBank/DDBJ databases">
        <authorList>
            <person name="de Groot N.N."/>
        </authorList>
    </citation>
    <scope>NUCLEOTIDE SEQUENCE [LARGE SCALE GENOMIC DNA]</scope>
    <source>
        <strain evidence="1 2">DSM 27630</strain>
    </source>
</reference>
<dbReference type="EMBL" id="FOQE01000016">
    <property type="protein sequence ID" value="SFH72353.1"/>
    <property type="molecule type" value="Genomic_DNA"/>
</dbReference>
<dbReference type="Proteomes" id="UP000198668">
    <property type="component" value="Unassembled WGS sequence"/>
</dbReference>